<name>A0A1T5LDN1_9BACT</name>
<dbReference type="STRING" id="688867.SAMN05660236_3023"/>
<dbReference type="InterPro" id="IPR048631">
    <property type="entry name" value="SecD_1st"/>
</dbReference>
<dbReference type="HAMAP" id="MF_01463_B">
    <property type="entry name" value="SecD_B"/>
    <property type="match status" value="1"/>
</dbReference>
<dbReference type="PANTHER" id="PTHR30081:SF1">
    <property type="entry name" value="PROTEIN TRANSLOCASE SUBUNIT SECD"/>
    <property type="match status" value="1"/>
</dbReference>
<dbReference type="FunFam" id="1.20.1640.10:FF:000004">
    <property type="entry name" value="Protein translocase subunit SecD"/>
    <property type="match status" value="1"/>
</dbReference>
<keyword evidence="7 9" id="KW-0811">Translocation</keyword>
<dbReference type="NCBIfam" id="NF009585">
    <property type="entry name" value="PRK13024.1-5"/>
    <property type="match status" value="1"/>
</dbReference>
<dbReference type="RefSeq" id="WP_079687583.1">
    <property type="nucleotide sequence ID" value="NZ_FUZU01000002.1"/>
</dbReference>
<evidence type="ECO:0000256" key="4">
    <source>
        <dbReference type="ARBA" id="ARBA00022692"/>
    </source>
</evidence>
<dbReference type="SUPFAM" id="SSF82866">
    <property type="entry name" value="Multidrug efflux transporter AcrB transmembrane domain"/>
    <property type="match status" value="2"/>
</dbReference>
<dbReference type="NCBIfam" id="TIGR00916">
    <property type="entry name" value="2A0604s01"/>
    <property type="match status" value="1"/>
</dbReference>
<dbReference type="InterPro" id="IPR005791">
    <property type="entry name" value="SecD"/>
</dbReference>
<comment type="similarity">
    <text evidence="9">Belongs to the SecD/SecF family. SecD subfamily.</text>
</comment>
<dbReference type="GO" id="GO:0043952">
    <property type="term" value="P:protein transport by the Sec complex"/>
    <property type="evidence" value="ECO:0007669"/>
    <property type="project" value="UniProtKB-UniRule"/>
</dbReference>
<protein>
    <recommendedName>
        <fullName evidence="9 10">Multifunctional fusion protein</fullName>
    </recommendedName>
    <domain>
        <recommendedName>
            <fullName evidence="9">Protein translocase subunit SecD</fullName>
        </recommendedName>
    </domain>
    <domain>
        <recommendedName>
            <fullName evidence="10">Protein-export membrane protein SecF</fullName>
        </recommendedName>
    </domain>
</protein>
<dbReference type="InterPro" id="IPR054384">
    <property type="entry name" value="SecDF_P1_head"/>
</dbReference>
<dbReference type="InterPro" id="IPR022813">
    <property type="entry name" value="SecD/SecF_arch_bac"/>
</dbReference>
<reference evidence="15 16" key="1">
    <citation type="submission" date="2017-02" db="EMBL/GenBank/DDBJ databases">
        <authorList>
            <person name="Peterson S.W."/>
        </authorList>
    </citation>
    <scope>NUCLEOTIDE SEQUENCE [LARGE SCALE GENOMIC DNA]</scope>
    <source>
        <strain evidence="15 16">DSM 25262</strain>
    </source>
</reference>
<evidence type="ECO:0000256" key="3">
    <source>
        <dbReference type="ARBA" id="ARBA00022475"/>
    </source>
</evidence>
<evidence type="ECO:0000313" key="16">
    <source>
        <dbReference type="Proteomes" id="UP000190961"/>
    </source>
</evidence>
<dbReference type="InterPro" id="IPR055344">
    <property type="entry name" value="SecD_SecF_C_bact"/>
</dbReference>
<feature type="domain" description="Protein export membrane protein SecD/SecF C-terminal" evidence="12">
    <location>
        <begin position="487"/>
        <end position="658"/>
    </location>
</feature>
<dbReference type="GO" id="GO:0015450">
    <property type="term" value="F:protein-transporting ATPase activity"/>
    <property type="evidence" value="ECO:0007669"/>
    <property type="project" value="InterPro"/>
</dbReference>
<dbReference type="OrthoDB" id="9805019at2"/>
<comment type="similarity">
    <text evidence="10">Belongs to the SecD/SecF family. SecF subfamily.</text>
</comment>
<dbReference type="Gene3D" id="3.30.70.3220">
    <property type="match status" value="1"/>
</dbReference>
<evidence type="ECO:0000256" key="1">
    <source>
        <dbReference type="ARBA" id="ARBA00004651"/>
    </source>
</evidence>
<dbReference type="Gene3D" id="3.30.1360.200">
    <property type="match status" value="1"/>
</dbReference>
<proteinExistence type="inferred from homology"/>
<dbReference type="Pfam" id="PF22599">
    <property type="entry name" value="SecDF_P1_head"/>
    <property type="match status" value="1"/>
</dbReference>
<evidence type="ECO:0000259" key="13">
    <source>
        <dbReference type="Pfam" id="PF21760"/>
    </source>
</evidence>
<evidence type="ECO:0000256" key="8">
    <source>
        <dbReference type="ARBA" id="ARBA00023136"/>
    </source>
</evidence>
<feature type="domain" description="Protein export membrane protein SecD/SecF C-terminal" evidence="12">
    <location>
        <begin position="789"/>
        <end position="975"/>
    </location>
</feature>
<dbReference type="InterPro" id="IPR022645">
    <property type="entry name" value="SecD/SecF_bac"/>
</dbReference>
<dbReference type="Pfam" id="PF21760">
    <property type="entry name" value="SecD_1st"/>
    <property type="match status" value="1"/>
</dbReference>
<comment type="subunit">
    <text evidence="9">Forms a complex with SecF. Part of the essential Sec protein translocation apparatus which comprises SecA, SecYEG and auxiliary proteins SecDF. Other proteins may also be involved.</text>
</comment>
<feature type="domain" description="Protein translocase subunit SecDF P1" evidence="13">
    <location>
        <begin position="184"/>
        <end position="242"/>
    </location>
</feature>
<dbReference type="Pfam" id="PF02355">
    <property type="entry name" value="SecD_SecF_C"/>
    <property type="match status" value="2"/>
</dbReference>
<dbReference type="NCBIfam" id="TIGR01129">
    <property type="entry name" value="secD"/>
    <property type="match status" value="1"/>
</dbReference>
<evidence type="ECO:0000256" key="2">
    <source>
        <dbReference type="ARBA" id="ARBA00022448"/>
    </source>
</evidence>
<dbReference type="InterPro" id="IPR022646">
    <property type="entry name" value="SecD/SecF_CS"/>
</dbReference>
<feature type="transmembrane region" description="Helical" evidence="9">
    <location>
        <begin position="836"/>
        <end position="858"/>
    </location>
</feature>
<dbReference type="InterPro" id="IPR005665">
    <property type="entry name" value="SecF_bac"/>
</dbReference>
<feature type="transmembrane region" description="Helical" evidence="9">
    <location>
        <begin position="870"/>
        <end position="891"/>
    </location>
</feature>
<evidence type="ECO:0000313" key="15">
    <source>
        <dbReference type="EMBL" id="SKC74070.1"/>
    </source>
</evidence>
<dbReference type="InterPro" id="IPR048634">
    <property type="entry name" value="SecD_SecF_C"/>
</dbReference>
<dbReference type="HAMAP" id="MF_01464_B">
    <property type="entry name" value="SecF_B"/>
    <property type="match status" value="1"/>
</dbReference>
<keyword evidence="8 9" id="KW-0472">Membrane</keyword>
<sequence>MQNKGLVIFLSVVVTLLCFFYLSFTVVSYNVQQDAVAVATDPSGKIDVNKKQAYLDSIWNTPVYNLFGAEYTYKEVKDYELSLGLDLQGGMHVTLEVSPVDIIKGLAANSQDSSFVKALRTASIEQKKSRQSFSSLFFKAYRDANPDKRLASLFANAATRGKIATNDDDSKVISVVNEEIESAIDRSFTILSNRLDQFGTSQPNIQRLPGTGRIQVEIPGADNPQRVRKLLQGVARLEFWDVIEPNTLNNSLLAINDILVKEQKAAKTGDQAKTGEQAKTGDEDLSSLLGDSTKTASDTTATADESKGLDSLQNLNISPLFSLSNPQGSFRYSTKDTAVINDIFRRQDVRNLLPRTVGVFWGNKPELIGTTESLELFFLDIGRNGKSKLTGEVITDARNDLDEYARPAVSMNMNSVGTRIWAKWTSEASSKSPKGRIAIMLDNTVYSAPSVNGEIPNGNSQISGNFTVEEAKDLANVLKAGSLPAPTKIVEESSVGPTLGQESIRNGMISIVVGFLIIIFFMLIVYNASGWVADLAVILNLIFLLGILASLNAALTLPGIAGILLSLAIAVDANVLINERVKEDINAGKSLETSIRAGYKNAFTAIIDSNVTTLIKGFVLLAFGSGLIYGFAVTLIIGILCSFFTSVFFTRVIFEYYIRRGTKIKFSMGWSKDLFRSININFIGNRKIYYTISSAIIIAGMGFLAVKGFNYGVDFKGGRTYIVALDKAVTAKAVRENLTESFGEAPEVKTFGSETKYKITTSYLIDDDSDEATAQAEKHLQTGLGKFSGNNASILSSYKVGPTIANDIKISAIWSLLVAVVLMFLYILIRFRKWQFAMGTVVSLFHTVLMVLSLFVLLENVMPFSLEIDQAFVAAILTVIGYSINDSVVVFDRVREFLSMKKSTEDTASVVNNALNDTLSRTLITGMSTLFVLFILFIFGGETIRGFTFAMLIGVIIGTYSSLCIGTPVLVDFSKDDKLPDSTNKVAPGKAVTA</sequence>
<feature type="region of interest" description="Disordered" evidence="11">
    <location>
        <begin position="266"/>
        <end position="307"/>
    </location>
</feature>
<accession>A0A1T5LDN1</accession>
<feature type="transmembrane region" description="Helical" evidence="9">
    <location>
        <begin position="557"/>
        <end position="577"/>
    </location>
</feature>
<dbReference type="Pfam" id="PF07549">
    <property type="entry name" value="Sec_GG"/>
    <property type="match status" value="2"/>
</dbReference>
<evidence type="ECO:0000256" key="7">
    <source>
        <dbReference type="ARBA" id="ARBA00023010"/>
    </source>
</evidence>
<feature type="transmembrane region" description="Helical" evidence="9">
    <location>
        <begin position="688"/>
        <end position="706"/>
    </location>
</feature>
<evidence type="ECO:0000256" key="6">
    <source>
        <dbReference type="ARBA" id="ARBA00022989"/>
    </source>
</evidence>
<dbReference type="AlphaFoldDB" id="A0A1T5LDN1"/>
<evidence type="ECO:0000259" key="12">
    <source>
        <dbReference type="Pfam" id="PF02355"/>
    </source>
</evidence>
<evidence type="ECO:0000259" key="14">
    <source>
        <dbReference type="Pfam" id="PF22599"/>
    </source>
</evidence>
<feature type="transmembrane region" description="Helical" evidence="9">
    <location>
        <begin position="507"/>
        <end position="526"/>
    </location>
</feature>
<dbReference type="Gene3D" id="1.20.1640.10">
    <property type="entry name" value="Multidrug efflux transporter AcrB transmembrane domain"/>
    <property type="match status" value="2"/>
</dbReference>
<keyword evidence="5 9" id="KW-0653">Protein transport</keyword>
<feature type="transmembrane region" description="Helical" evidence="9">
    <location>
        <begin position="923"/>
        <end position="941"/>
    </location>
</feature>
<evidence type="ECO:0000256" key="11">
    <source>
        <dbReference type="SAM" id="MobiDB-lite"/>
    </source>
</evidence>
<dbReference type="PANTHER" id="PTHR30081">
    <property type="entry name" value="PROTEIN-EXPORT MEMBRANE PROTEIN SEC"/>
    <property type="match status" value="1"/>
</dbReference>
<comment type="subunit">
    <text evidence="10">Forms a complex with SecD. Part of the essential Sec protein translocation apparatus which comprises SecA, SecYEG and auxiliary proteins SecDF. Other proteins may also be involved.</text>
</comment>
<comment type="function">
    <text evidence="9">Part of the Sec protein translocase complex. Interacts with the SecYEG preprotein conducting channel. SecDF uses the proton motive force (PMF) to complete protein translocation after the ATP-dependent function of SecA.</text>
</comment>
<organism evidence="15 16">
    <name type="scientific">Ohtaekwangia koreensis</name>
    <dbReference type="NCBI Taxonomy" id="688867"/>
    <lineage>
        <taxon>Bacteria</taxon>
        <taxon>Pseudomonadati</taxon>
        <taxon>Bacteroidota</taxon>
        <taxon>Cytophagia</taxon>
        <taxon>Cytophagales</taxon>
        <taxon>Fulvivirgaceae</taxon>
        <taxon>Ohtaekwangia</taxon>
    </lineage>
</organism>
<dbReference type="GO" id="GO:0006605">
    <property type="term" value="P:protein targeting"/>
    <property type="evidence" value="ECO:0007669"/>
    <property type="project" value="UniProtKB-UniRule"/>
</dbReference>
<keyword evidence="3 9" id="KW-1003">Cell membrane</keyword>
<dbReference type="PRINTS" id="PR01755">
    <property type="entry name" value="SECFTRNLCASE"/>
</dbReference>
<keyword evidence="4 9" id="KW-0812">Transmembrane</keyword>
<keyword evidence="2 9" id="KW-0813">Transport</keyword>
<feature type="domain" description="SecDF P1 head subdomain" evidence="14">
    <location>
        <begin position="387"/>
        <end position="485"/>
    </location>
</feature>
<dbReference type="GO" id="GO:0005886">
    <property type="term" value="C:plasma membrane"/>
    <property type="evidence" value="ECO:0007669"/>
    <property type="project" value="UniProtKB-SubCell"/>
</dbReference>
<evidence type="ECO:0000256" key="10">
    <source>
        <dbReference type="HAMAP-Rule" id="MF_01464"/>
    </source>
</evidence>
<dbReference type="Proteomes" id="UP000190961">
    <property type="component" value="Unassembled WGS sequence"/>
</dbReference>
<feature type="transmembrane region" description="Helical" evidence="9">
    <location>
        <begin position="627"/>
        <end position="654"/>
    </location>
</feature>
<evidence type="ECO:0000256" key="9">
    <source>
        <dbReference type="HAMAP-Rule" id="MF_01463"/>
    </source>
</evidence>
<feature type="transmembrane region" description="Helical" evidence="9">
    <location>
        <begin position="947"/>
        <end position="971"/>
    </location>
</feature>
<feature type="compositionally biased region" description="Low complexity" evidence="11">
    <location>
        <begin position="291"/>
        <end position="303"/>
    </location>
</feature>
<dbReference type="NCBIfam" id="TIGR00966">
    <property type="entry name" value="transloc_SecF"/>
    <property type="match status" value="1"/>
</dbReference>
<feature type="transmembrane region" description="Helical" evidence="9">
    <location>
        <begin position="808"/>
        <end position="829"/>
    </location>
</feature>
<dbReference type="EMBL" id="FUZU01000002">
    <property type="protein sequence ID" value="SKC74070.1"/>
    <property type="molecule type" value="Genomic_DNA"/>
</dbReference>
<evidence type="ECO:0000256" key="5">
    <source>
        <dbReference type="ARBA" id="ARBA00022927"/>
    </source>
</evidence>
<comment type="subcellular location">
    <subcellularLocation>
        <location evidence="1 9">Cell membrane</location>
        <topology evidence="1 9">Multi-pass membrane protein</topology>
    </subcellularLocation>
</comment>
<keyword evidence="6 9" id="KW-1133">Transmembrane helix</keyword>
<comment type="caution">
    <text evidence="9">Lacks conserved residue(s) required for the propagation of feature annotation.</text>
</comment>
<dbReference type="GO" id="GO:0065002">
    <property type="term" value="P:intracellular protein transmembrane transport"/>
    <property type="evidence" value="ECO:0007669"/>
    <property type="project" value="UniProtKB-UniRule"/>
</dbReference>
<keyword evidence="16" id="KW-1185">Reference proteome</keyword>
<gene>
    <name evidence="10" type="primary">secF</name>
    <name evidence="9" type="synonym">secD</name>
    <name evidence="15" type="ORF">SAMN05660236_3023</name>
</gene>